<organism evidence="2 3">
    <name type="scientific">Funneliformis caledonium</name>
    <dbReference type="NCBI Taxonomy" id="1117310"/>
    <lineage>
        <taxon>Eukaryota</taxon>
        <taxon>Fungi</taxon>
        <taxon>Fungi incertae sedis</taxon>
        <taxon>Mucoromycota</taxon>
        <taxon>Glomeromycotina</taxon>
        <taxon>Glomeromycetes</taxon>
        <taxon>Glomerales</taxon>
        <taxon>Glomeraceae</taxon>
        <taxon>Funneliformis</taxon>
    </lineage>
</organism>
<dbReference type="SUPFAM" id="SSF56399">
    <property type="entry name" value="ADP-ribosylation"/>
    <property type="match status" value="1"/>
</dbReference>
<evidence type="ECO:0000256" key="1">
    <source>
        <dbReference type="SAM" id="MobiDB-lite"/>
    </source>
</evidence>
<feature type="region of interest" description="Disordered" evidence="1">
    <location>
        <begin position="362"/>
        <end position="397"/>
    </location>
</feature>
<proteinExistence type="predicted"/>
<evidence type="ECO:0000313" key="2">
    <source>
        <dbReference type="EMBL" id="CAG8441787.1"/>
    </source>
</evidence>
<name>A0A9N8VBK6_9GLOM</name>
<keyword evidence="3" id="KW-1185">Reference proteome</keyword>
<reference evidence="2" key="1">
    <citation type="submission" date="2021-06" db="EMBL/GenBank/DDBJ databases">
        <authorList>
            <person name="Kallberg Y."/>
            <person name="Tangrot J."/>
            <person name="Rosling A."/>
        </authorList>
    </citation>
    <scope>NUCLEOTIDE SEQUENCE</scope>
    <source>
        <strain evidence="2">UK204</strain>
    </source>
</reference>
<evidence type="ECO:0000313" key="3">
    <source>
        <dbReference type="Proteomes" id="UP000789570"/>
    </source>
</evidence>
<dbReference type="EMBL" id="CAJVPQ010000060">
    <property type="protein sequence ID" value="CAG8441787.1"/>
    <property type="molecule type" value="Genomic_DNA"/>
</dbReference>
<accession>A0A9N8VBK6</accession>
<dbReference type="Proteomes" id="UP000789570">
    <property type="component" value="Unassembled WGS sequence"/>
</dbReference>
<gene>
    <name evidence="2" type="ORF">FCALED_LOCUS597</name>
</gene>
<dbReference type="Gene3D" id="3.90.228.10">
    <property type="match status" value="1"/>
</dbReference>
<feature type="region of interest" description="Disordered" evidence="1">
    <location>
        <begin position="43"/>
        <end position="62"/>
    </location>
</feature>
<feature type="compositionally biased region" description="Low complexity" evidence="1">
    <location>
        <begin position="362"/>
        <end position="395"/>
    </location>
</feature>
<feature type="region of interest" description="Disordered" evidence="1">
    <location>
        <begin position="550"/>
        <end position="572"/>
    </location>
</feature>
<sequence>MEYTGMYNDDFVSINYSDIPPKFSTNSSYVSSSNNPSVSITNSTITPLSSPPSSLLSPTVPFPSSTTTSTTFLDKIKSFKPSYNNQRRNTLQFSICKKSGCNNRLIIDDSKTMGYCSMMCQLNDWSQPSTLTDSTNDNCGLSEEGQLDLGGNNELSGIREMNFNAPNAGNRFSGINFKNFSATKREIDNVTVRLGDQKKQKRVSPCIIKRQPTQQQQKLERIKSWNYFTQILPSNHTNIVDYPSPSHNLTSFNLGSTCLDYDENDSHYSNDFHNHGIIQNINNNQQNYFVLNNDDLVDAAAQPQQPLSFDNTSEFVIMTTCSACTFLNDSRSIMCVLCHNPLSPQELNISYLDDNYNVPFSQPYSLPSQPQIQQQLQHQIQQQQQSLQPHPQLQSNVQQQLPFPRLHSHPSQPRLQRQLEQQIQHLQIQRQLRPPTTQQFQPQLQPQFPIQSQTQEQLGQHLQMQQNVQLQMQQNFQLQFQQQQLQSQMQQSQVQQPLLPKRQQSQLRTNALLRINALQRIQLRQKLSQQRLQQQRSKQQRLQQLKRLQQTSHLQTQPQSQPQPQLLSNFSFPTSIPSTPTSFNASDPTNKCVLSKTKLNVLSEGDAEYNQIRDYFFIGLPHANIHSIIQLQMPTKLINAHAQYKHTSLLNHLSTTQEDNLDKFTYRMFHGTKISCNPKRLINGHNSYCMFNCGMCGIIQNGNQRKYSRFNGRMWFANNSAISLGYCNLSTSRTLFNCTPFASKSSLLAMFVVDVVSYNSSDIIIVDKDEATLPRYLILFEIGF</sequence>
<dbReference type="AlphaFoldDB" id="A0A9N8VBK6"/>
<comment type="caution">
    <text evidence="2">The sequence shown here is derived from an EMBL/GenBank/DDBJ whole genome shotgun (WGS) entry which is preliminary data.</text>
</comment>
<dbReference type="OrthoDB" id="2444222at2759"/>
<protein>
    <submittedName>
        <fullName evidence="2">10092_t:CDS:1</fullName>
    </submittedName>
</protein>